<reference evidence="1 2" key="1">
    <citation type="submission" date="2019-07" db="EMBL/GenBank/DDBJ databases">
        <title>Annotation for the trematode Paragonimus westermani.</title>
        <authorList>
            <person name="Choi Y.-J."/>
        </authorList>
    </citation>
    <scope>NUCLEOTIDE SEQUENCE [LARGE SCALE GENOMIC DNA]</scope>
    <source>
        <strain evidence="1">180907_Pwestermani</strain>
    </source>
</reference>
<accession>A0A8T0DLF7</accession>
<gene>
    <name evidence="1" type="ORF">P879_01054</name>
</gene>
<protein>
    <submittedName>
        <fullName evidence="1">Uncharacterized protein</fullName>
    </submittedName>
</protein>
<evidence type="ECO:0000313" key="1">
    <source>
        <dbReference type="EMBL" id="KAF8567828.1"/>
    </source>
</evidence>
<comment type="caution">
    <text evidence="1">The sequence shown here is derived from an EMBL/GenBank/DDBJ whole genome shotgun (WGS) entry which is preliminary data.</text>
</comment>
<dbReference type="Proteomes" id="UP000699462">
    <property type="component" value="Unassembled WGS sequence"/>
</dbReference>
<proteinExistence type="predicted"/>
<sequence>MFFCIPWFSYPESDDSSNDPPADRDHRMVTPVEAVDLLRRQICLPRDILDAFQLGLTAASLSHITDTIQPIDSSMVSSKGGFCFQVVSHKSTEPVRSRSEILGTGSSMFPISVEDGLLQHILTGETASQMKRTYACTSLLERDRWLL</sequence>
<dbReference type="AlphaFoldDB" id="A0A8T0DLF7"/>
<keyword evidence="2" id="KW-1185">Reference proteome</keyword>
<dbReference type="EMBL" id="JTDF01003407">
    <property type="protein sequence ID" value="KAF8567828.1"/>
    <property type="molecule type" value="Genomic_DNA"/>
</dbReference>
<name>A0A8T0DLF7_9TREM</name>
<evidence type="ECO:0000313" key="2">
    <source>
        <dbReference type="Proteomes" id="UP000699462"/>
    </source>
</evidence>
<dbReference type="OrthoDB" id="10295803at2759"/>
<organism evidence="1 2">
    <name type="scientific">Paragonimus westermani</name>
    <dbReference type="NCBI Taxonomy" id="34504"/>
    <lineage>
        <taxon>Eukaryota</taxon>
        <taxon>Metazoa</taxon>
        <taxon>Spiralia</taxon>
        <taxon>Lophotrochozoa</taxon>
        <taxon>Platyhelminthes</taxon>
        <taxon>Trematoda</taxon>
        <taxon>Digenea</taxon>
        <taxon>Plagiorchiida</taxon>
        <taxon>Troglotremata</taxon>
        <taxon>Troglotrematidae</taxon>
        <taxon>Paragonimus</taxon>
    </lineage>
</organism>